<evidence type="ECO:0000313" key="2">
    <source>
        <dbReference type="Proteomes" id="UP000663879"/>
    </source>
</evidence>
<evidence type="ECO:0000313" key="1">
    <source>
        <dbReference type="EMBL" id="CAF1079165.1"/>
    </source>
</evidence>
<dbReference type="AlphaFoldDB" id="A0A814MFY4"/>
<reference evidence="1" key="1">
    <citation type="submission" date="2021-02" db="EMBL/GenBank/DDBJ databases">
        <authorList>
            <person name="Nowell W R."/>
        </authorList>
    </citation>
    <scope>NUCLEOTIDE SEQUENCE</scope>
    <source>
        <strain evidence="1">Ploen Becks lab</strain>
    </source>
</reference>
<gene>
    <name evidence="1" type="ORF">OXX778_LOCUS20108</name>
</gene>
<dbReference type="Gene3D" id="2.130.10.10">
    <property type="entry name" value="YVTN repeat-like/Quinoprotein amine dehydrogenase"/>
    <property type="match status" value="1"/>
</dbReference>
<dbReference type="InterPro" id="IPR036322">
    <property type="entry name" value="WD40_repeat_dom_sf"/>
</dbReference>
<dbReference type="Proteomes" id="UP000663879">
    <property type="component" value="Unassembled WGS sequence"/>
</dbReference>
<dbReference type="SUPFAM" id="SSF50978">
    <property type="entry name" value="WD40 repeat-like"/>
    <property type="match status" value="1"/>
</dbReference>
<dbReference type="EMBL" id="CAJNOC010006492">
    <property type="protein sequence ID" value="CAF1079165.1"/>
    <property type="molecule type" value="Genomic_DNA"/>
</dbReference>
<protein>
    <submittedName>
        <fullName evidence="1">Uncharacterized protein</fullName>
    </submittedName>
</protein>
<organism evidence="1 2">
    <name type="scientific">Brachionus calyciflorus</name>
    <dbReference type="NCBI Taxonomy" id="104777"/>
    <lineage>
        <taxon>Eukaryota</taxon>
        <taxon>Metazoa</taxon>
        <taxon>Spiralia</taxon>
        <taxon>Gnathifera</taxon>
        <taxon>Rotifera</taxon>
        <taxon>Eurotatoria</taxon>
        <taxon>Monogononta</taxon>
        <taxon>Pseudotrocha</taxon>
        <taxon>Ploima</taxon>
        <taxon>Brachionidae</taxon>
        <taxon>Brachionus</taxon>
    </lineage>
</organism>
<dbReference type="OrthoDB" id="8883818at2759"/>
<proteinExistence type="predicted"/>
<accession>A0A814MFY4</accession>
<comment type="caution">
    <text evidence="1">The sequence shown here is derived from an EMBL/GenBank/DDBJ whole genome shotgun (WGS) entry which is preliminary data.</text>
</comment>
<sequence>MFLSGSSSGKLVLWQNTTVSIDYDSNEKNVKSIDSIYDFFLTAREENKIEYWKISFQTKVKESSGNFTKLRSVLIINETTCLIGYDKALSFLNLPQLEEKKKIFDENLDEIKSMKLLQEERIVLIGSSDEKIYVLSLESENITSFIKTEMEINALDSLNRNTIVSGCKSSDGKKDICSYYLNENNQLVKNRSAFVDEELTSGEIYSIEILDNNTLITGDECGIISFWNTENLEIVMTVPSSGKIYALRNIDFSININTGLNTLINVSSIDFQSSNLEKFTESSTEITTQITSSDNPINSTSSNDLIAYTINSSPVEGLNTFSESNFEQIKTSINEFQTIYDPSTTKRQQGKQSLSIINQFLVL</sequence>
<dbReference type="InterPro" id="IPR015943">
    <property type="entry name" value="WD40/YVTN_repeat-like_dom_sf"/>
</dbReference>
<name>A0A814MFY4_9BILA</name>
<keyword evidence="2" id="KW-1185">Reference proteome</keyword>